<accession>A0A6J4NNN1</accession>
<name>A0A6J4NNN1_9CYAN</name>
<sequence length="79" mass="8545">MLEGEARWLLQGVKLLGQDDAGTLESAEGGSHSVDSKRWAWESAGAVLVRLVQSDVGDLDASERTQVMRETAQYCPPVS</sequence>
<reference evidence="1" key="1">
    <citation type="submission" date="2020-02" db="EMBL/GenBank/DDBJ databases">
        <authorList>
            <person name="Meier V. D."/>
        </authorList>
    </citation>
    <scope>NUCLEOTIDE SEQUENCE</scope>
    <source>
        <strain evidence="1">AVDCRST_MAG94</strain>
    </source>
</reference>
<protein>
    <submittedName>
        <fullName evidence="1">Uncharacterized protein</fullName>
    </submittedName>
</protein>
<organism evidence="1">
    <name type="scientific">uncultured Leptolyngbya sp</name>
    <dbReference type="NCBI Taxonomy" id="332963"/>
    <lineage>
        <taxon>Bacteria</taxon>
        <taxon>Bacillati</taxon>
        <taxon>Cyanobacteriota</taxon>
        <taxon>Cyanophyceae</taxon>
        <taxon>Leptolyngbyales</taxon>
        <taxon>Leptolyngbyaceae</taxon>
        <taxon>Leptolyngbya group</taxon>
        <taxon>Leptolyngbya</taxon>
        <taxon>environmental samples</taxon>
    </lineage>
</organism>
<evidence type="ECO:0000313" key="1">
    <source>
        <dbReference type="EMBL" id="CAA9393257.1"/>
    </source>
</evidence>
<dbReference type="AlphaFoldDB" id="A0A6J4NNN1"/>
<proteinExistence type="predicted"/>
<gene>
    <name evidence="1" type="ORF">AVDCRST_MAG94-5506</name>
</gene>
<dbReference type="EMBL" id="CADCTY010001887">
    <property type="protein sequence ID" value="CAA9393257.1"/>
    <property type="molecule type" value="Genomic_DNA"/>
</dbReference>